<dbReference type="AlphaFoldDB" id="A0AAC9FU33"/>
<dbReference type="Proteomes" id="UP000077927">
    <property type="component" value="Chromosome 2"/>
</dbReference>
<dbReference type="KEGG" id="rin:ACS15_5584"/>
<evidence type="ECO:0000313" key="2">
    <source>
        <dbReference type="EMBL" id="ANH75515.1"/>
    </source>
</evidence>
<feature type="region of interest" description="Disordered" evidence="1">
    <location>
        <begin position="25"/>
        <end position="48"/>
    </location>
</feature>
<evidence type="ECO:0000313" key="3">
    <source>
        <dbReference type="Proteomes" id="UP000077927"/>
    </source>
</evidence>
<protein>
    <submittedName>
        <fullName evidence="2">Uncharacterized protein</fullName>
    </submittedName>
</protein>
<name>A0AAC9FU33_9RALS</name>
<accession>A0AAC9FU33</accession>
<proteinExistence type="predicted"/>
<organism evidence="2 3">
    <name type="scientific">Ralstonia insidiosa</name>
    <dbReference type="NCBI Taxonomy" id="190721"/>
    <lineage>
        <taxon>Bacteria</taxon>
        <taxon>Pseudomonadati</taxon>
        <taxon>Pseudomonadota</taxon>
        <taxon>Betaproteobacteria</taxon>
        <taxon>Burkholderiales</taxon>
        <taxon>Burkholderiaceae</taxon>
        <taxon>Ralstonia</taxon>
    </lineage>
</organism>
<dbReference type="EMBL" id="CP012606">
    <property type="protein sequence ID" value="ANH75515.1"/>
    <property type="molecule type" value="Genomic_DNA"/>
</dbReference>
<gene>
    <name evidence="2" type="ORF">ACS15_5584</name>
</gene>
<sequence length="48" mass="5371">MRFARASRCALTSATRVTITDEWESTTRKALGGTDTPHNDSRAMQQDE</sequence>
<reference evidence="2 3" key="1">
    <citation type="submission" date="2015-09" db="EMBL/GenBank/DDBJ databases">
        <authorList>
            <person name="Xu Y."/>
            <person name="Nagy A."/>
            <person name="Liu N.T."/>
            <person name="Nou X."/>
        </authorList>
    </citation>
    <scope>NUCLEOTIDE SEQUENCE [LARGE SCALE GENOMIC DNA]</scope>
    <source>
        <strain evidence="2 3">FC1138</strain>
    </source>
</reference>
<evidence type="ECO:0000256" key="1">
    <source>
        <dbReference type="SAM" id="MobiDB-lite"/>
    </source>
</evidence>